<accession>A0A9P9WBY6</accession>
<name>A0A9P9WBY6_9PEZI</name>
<reference evidence="1" key="1">
    <citation type="submission" date="2021-03" db="EMBL/GenBank/DDBJ databases">
        <title>Revisited historic fungal species revealed as producer of novel bioactive compounds through whole genome sequencing and comparative genomics.</title>
        <authorList>
            <person name="Vignolle G.A."/>
            <person name="Hochenegger N."/>
            <person name="Mach R.L."/>
            <person name="Mach-Aigner A.R."/>
            <person name="Javad Rahimi M."/>
            <person name="Salim K.A."/>
            <person name="Chan C.M."/>
            <person name="Lim L.B.L."/>
            <person name="Cai F."/>
            <person name="Druzhinina I.S."/>
            <person name="U'Ren J.M."/>
            <person name="Derntl C."/>
        </authorList>
    </citation>
    <scope>NUCLEOTIDE SEQUENCE</scope>
    <source>
        <strain evidence="1">TUCIM 5799</strain>
    </source>
</reference>
<proteinExistence type="predicted"/>
<evidence type="ECO:0000313" key="1">
    <source>
        <dbReference type="EMBL" id="KAI1856436.1"/>
    </source>
</evidence>
<organism evidence="1 2">
    <name type="scientific">Neoarthrinium moseri</name>
    <dbReference type="NCBI Taxonomy" id="1658444"/>
    <lineage>
        <taxon>Eukaryota</taxon>
        <taxon>Fungi</taxon>
        <taxon>Dikarya</taxon>
        <taxon>Ascomycota</taxon>
        <taxon>Pezizomycotina</taxon>
        <taxon>Sordariomycetes</taxon>
        <taxon>Xylariomycetidae</taxon>
        <taxon>Amphisphaeriales</taxon>
        <taxon>Apiosporaceae</taxon>
        <taxon>Neoarthrinium</taxon>
    </lineage>
</organism>
<gene>
    <name evidence="1" type="ORF">JX265_011683</name>
</gene>
<dbReference type="AlphaFoldDB" id="A0A9P9WBY6"/>
<sequence length="304" mass="33849">MEIDAQAQSPFFRLAAEVREIVLTHYFTLDQLEERVIQSDWCAGMHKSGPLHSPSNAKATALLQVCRRLRMEASPLVLGTVIMRFGNDTHALSTKFSSASGHYNGSRGIHTSGVSLLATMPSAMNLQAPHMKTFYIEYDLRFNHSYDFYELVSSIFHPYGMPLMQGLEKLELHIAPLWWGSQLDGGHVRGTVSDWERGKVINTVNFPLPDFLRLLKQMPKLKTLVINADVFQKPLIQSLSTTLEGSGITVIEYGRKAVIMGGRLLVKQGPQAMNALGVGQFDQWTETAPTTLAACLSDMWSLLP</sequence>
<dbReference type="EMBL" id="JAFIMR010000044">
    <property type="protein sequence ID" value="KAI1856436.1"/>
    <property type="molecule type" value="Genomic_DNA"/>
</dbReference>
<dbReference type="Proteomes" id="UP000829685">
    <property type="component" value="Unassembled WGS sequence"/>
</dbReference>
<comment type="caution">
    <text evidence="1">The sequence shown here is derived from an EMBL/GenBank/DDBJ whole genome shotgun (WGS) entry which is preliminary data.</text>
</comment>
<keyword evidence="2" id="KW-1185">Reference proteome</keyword>
<evidence type="ECO:0000313" key="2">
    <source>
        <dbReference type="Proteomes" id="UP000829685"/>
    </source>
</evidence>
<protein>
    <submittedName>
        <fullName evidence="1">Uncharacterized protein</fullName>
    </submittedName>
</protein>